<dbReference type="Gene3D" id="1.10.3720.10">
    <property type="entry name" value="MetI-like"/>
    <property type="match status" value="1"/>
</dbReference>
<comment type="similarity">
    <text evidence="7">Belongs to the binding-protein-dependent transport system permease family.</text>
</comment>
<dbReference type="Pfam" id="PF00528">
    <property type="entry name" value="BPD_transp_1"/>
    <property type="match status" value="1"/>
</dbReference>
<dbReference type="SUPFAM" id="SSF161098">
    <property type="entry name" value="MetI-like"/>
    <property type="match status" value="1"/>
</dbReference>
<organism evidence="9 10">
    <name type="scientific">Pseudodonghicola flavimaris</name>
    <dbReference type="NCBI Taxonomy" id="3050036"/>
    <lineage>
        <taxon>Bacteria</taxon>
        <taxon>Pseudomonadati</taxon>
        <taxon>Pseudomonadota</taxon>
        <taxon>Alphaproteobacteria</taxon>
        <taxon>Rhodobacterales</taxon>
        <taxon>Paracoccaceae</taxon>
        <taxon>Pseudodonghicola</taxon>
    </lineage>
</organism>
<keyword evidence="4 7" id="KW-0812">Transmembrane</keyword>
<feature type="transmembrane region" description="Helical" evidence="7">
    <location>
        <begin position="134"/>
        <end position="159"/>
    </location>
</feature>
<dbReference type="InterPro" id="IPR000515">
    <property type="entry name" value="MetI-like"/>
</dbReference>
<dbReference type="Proteomes" id="UP001243757">
    <property type="component" value="Unassembled WGS sequence"/>
</dbReference>
<evidence type="ECO:0000256" key="5">
    <source>
        <dbReference type="ARBA" id="ARBA00022989"/>
    </source>
</evidence>
<keyword evidence="2 7" id="KW-0813">Transport</keyword>
<proteinExistence type="inferred from homology"/>
<evidence type="ECO:0000256" key="1">
    <source>
        <dbReference type="ARBA" id="ARBA00004651"/>
    </source>
</evidence>
<feature type="transmembrane region" description="Helical" evidence="7">
    <location>
        <begin position="306"/>
        <end position="329"/>
    </location>
</feature>
<evidence type="ECO:0000256" key="3">
    <source>
        <dbReference type="ARBA" id="ARBA00022475"/>
    </source>
</evidence>
<feature type="domain" description="ABC transmembrane type-1" evidence="8">
    <location>
        <begin position="95"/>
        <end position="326"/>
    </location>
</feature>
<feature type="transmembrane region" description="Helical" evidence="7">
    <location>
        <begin position="253"/>
        <end position="273"/>
    </location>
</feature>
<dbReference type="PANTHER" id="PTHR43163:SF6">
    <property type="entry name" value="DIPEPTIDE TRANSPORT SYSTEM PERMEASE PROTEIN DPPB-RELATED"/>
    <property type="match status" value="1"/>
</dbReference>
<evidence type="ECO:0000256" key="2">
    <source>
        <dbReference type="ARBA" id="ARBA00022448"/>
    </source>
</evidence>
<feature type="transmembrane region" description="Helical" evidence="7">
    <location>
        <begin position="101"/>
        <end position="122"/>
    </location>
</feature>
<keyword evidence="6 7" id="KW-0472">Membrane</keyword>
<dbReference type="PANTHER" id="PTHR43163">
    <property type="entry name" value="DIPEPTIDE TRANSPORT SYSTEM PERMEASE PROTEIN DPPB-RELATED"/>
    <property type="match status" value="1"/>
</dbReference>
<gene>
    <name evidence="9" type="ORF">QO033_06460</name>
</gene>
<keyword evidence="3" id="KW-1003">Cell membrane</keyword>
<evidence type="ECO:0000259" key="8">
    <source>
        <dbReference type="PROSITE" id="PS50928"/>
    </source>
</evidence>
<accession>A0ABT7EY79</accession>
<sequence length="336" mass="36390">MSKIVWRILSSIPTLFGVLIATFLITRVLPGDPAVFFASNPAMSNEDVEKIRVALGLDKSLIEQFWIYLGALWQGDLGTSISTGQPVATEMLTRLPASAELTIFAFLLAIAVSIPLGVVAALKPGSWVDQLCRIIATLGVSMPTFVTGLLLIYLFYYILGVAPEPTGRLDPFMFKPPTVTGFILIDGLIDGDPETTWAAFKQILLPGITMAIFALAPLARMTRASMLNVLSSEFIRTARANGLTRRKIVMTYAFRNAMLPVVTSLGMTFSYMLGANVLVEKVFAWPGIGAYAMDSLISLDYAPLQAFMLIMAGIFLLVNLVTDLLAGLVDPRAGLS</sequence>
<feature type="transmembrane region" description="Helical" evidence="7">
    <location>
        <begin position="199"/>
        <end position="219"/>
    </location>
</feature>
<evidence type="ECO:0000256" key="4">
    <source>
        <dbReference type="ARBA" id="ARBA00022692"/>
    </source>
</evidence>
<dbReference type="Pfam" id="PF19300">
    <property type="entry name" value="BPD_transp_1_N"/>
    <property type="match status" value="1"/>
</dbReference>
<keyword evidence="5 7" id="KW-1133">Transmembrane helix</keyword>
<keyword evidence="10" id="KW-1185">Reference proteome</keyword>
<dbReference type="EMBL" id="JASNJD010000004">
    <property type="protein sequence ID" value="MDK3017312.1"/>
    <property type="molecule type" value="Genomic_DNA"/>
</dbReference>
<dbReference type="InterPro" id="IPR035906">
    <property type="entry name" value="MetI-like_sf"/>
</dbReference>
<reference evidence="9 10" key="1">
    <citation type="submission" date="2023-05" db="EMBL/GenBank/DDBJ databases">
        <title>Pseudodonghicola sp. nov.</title>
        <authorList>
            <person name="Huang J."/>
        </authorList>
    </citation>
    <scope>NUCLEOTIDE SEQUENCE [LARGE SCALE GENOMIC DNA]</scope>
    <source>
        <strain evidence="9 10">IC7</strain>
    </source>
</reference>
<comment type="subcellular location">
    <subcellularLocation>
        <location evidence="1 7">Cell membrane</location>
        <topology evidence="1 7">Multi-pass membrane protein</topology>
    </subcellularLocation>
</comment>
<evidence type="ECO:0000313" key="10">
    <source>
        <dbReference type="Proteomes" id="UP001243757"/>
    </source>
</evidence>
<protein>
    <submittedName>
        <fullName evidence="9">ABC transporter permease</fullName>
    </submittedName>
</protein>
<dbReference type="CDD" id="cd06261">
    <property type="entry name" value="TM_PBP2"/>
    <property type="match status" value="1"/>
</dbReference>
<comment type="caution">
    <text evidence="9">The sequence shown here is derived from an EMBL/GenBank/DDBJ whole genome shotgun (WGS) entry which is preliminary data.</text>
</comment>
<evidence type="ECO:0000256" key="7">
    <source>
        <dbReference type="RuleBase" id="RU363032"/>
    </source>
</evidence>
<evidence type="ECO:0000313" key="9">
    <source>
        <dbReference type="EMBL" id="MDK3017312.1"/>
    </source>
</evidence>
<dbReference type="InterPro" id="IPR045621">
    <property type="entry name" value="BPD_transp_1_N"/>
</dbReference>
<name>A0ABT7EY79_9RHOB</name>
<dbReference type="RefSeq" id="WP_284480132.1">
    <property type="nucleotide sequence ID" value="NZ_JASNJD010000004.1"/>
</dbReference>
<evidence type="ECO:0000256" key="6">
    <source>
        <dbReference type="ARBA" id="ARBA00023136"/>
    </source>
</evidence>
<dbReference type="PROSITE" id="PS50928">
    <property type="entry name" value="ABC_TM1"/>
    <property type="match status" value="1"/>
</dbReference>